<dbReference type="PANTHER" id="PTHR13900">
    <property type="entry name" value="TRANSCRIPTION INITIATION FACTOR TFIID"/>
    <property type="match status" value="1"/>
</dbReference>
<reference evidence="8 9" key="1">
    <citation type="journal article" date="2013" name="BMC Genomics">
        <title>Genome sequencing and comparative genomics of honey bee microsporidia, Nosema apis reveal novel insights into host-parasite interactions.</title>
        <authorList>
            <person name="Chen Yp."/>
            <person name="Pettis J.S."/>
            <person name="Zhao Y."/>
            <person name="Liu X."/>
            <person name="Tallon L.J."/>
            <person name="Sadzewicz L.D."/>
            <person name="Li R."/>
            <person name="Zheng H."/>
            <person name="Huang S."/>
            <person name="Zhang X."/>
            <person name="Hamilton M.C."/>
            <person name="Pernal S.F."/>
            <person name="Melathopoulos A.P."/>
            <person name="Yan X."/>
            <person name="Evans J.D."/>
        </authorList>
    </citation>
    <scope>NUCLEOTIDE SEQUENCE [LARGE SCALE GENOMIC DNA]</scope>
    <source>
        <strain evidence="8 9">BRL 01</strain>
    </source>
</reference>
<dbReference type="AlphaFoldDB" id="T0MF25"/>
<dbReference type="GO" id="GO:0005669">
    <property type="term" value="C:transcription factor TFIID complex"/>
    <property type="evidence" value="ECO:0007669"/>
    <property type="project" value="InterPro"/>
</dbReference>
<keyword evidence="9" id="KW-1185">Reference proteome</keyword>
<organism evidence="8 9">
    <name type="scientific">Vairimorpha apis BRL 01</name>
    <dbReference type="NCBI Taxonomy" id="1037528"/>
    <lineage>
        <taxon>Eukaryota</taxon>
        <taxon>Fungi</taxon>
        <taxon>Fungi incertae sedis</taxon>
        <taxon>Microsporidia</taxon>
        <taxon>Nosematidae</taxon>
        <taxon>Vairimorpha</taxon>
    </lineage>
</organism>
<dbReference type="OrthoDB" id="5752at2759"/>
<proteinExistence type="predicted"/>
<dbReference type="VEuPathDB" id="MicrosporidiaDB:NAPIS_ORF00742"/>
<keyword evidence="8" id="KW-0396">Initiation factor</keyword>
<evidence type="ECO:0000256" key="4">
    <source>
        <dbReference type="ARBA" id="ARBA00023163"/>
    </source>
</evidence>
<dbReference type="InterPro" id="IPR022591">
    <property type="entry name" value="TAF1_HAT_dom"/>
</dbReference>
<feature type="domain" description="Bromo" evidence="7">
    <location>
        <begin position="281"/>
        <end position="351"/>
    </location>
</feature>
<dbReference type="Gene3D" id="1.20.920.10">
    <property type="entry name" value="Bromodomain-like"/>
    <property type="match status" value="1"/>
</dbReference>
<dbReference type="InterPro" id="IPR041670">
    <property type="entry name" value="Znf-CCHC_6"/>
</dbReference>
<dbReference type="GO" id="GO:0051123">
    <property type="term" value="P:RNA polymerase II preinitiation complex assembly"/>
    <property type="evidence" value="ECO:0007669"/>
    <property type="project" value="TreeGrafter"/>
</dbReference>
<keyword evidence="4" id="KW-0804">Transcription</keyword>
<dbReference type="InterPro" id="IPR001487">
    <property type="entry name" value="Bromodomain"/>
</dbReference>
<evidence type="ECO:0000313" key="9">
    <source>
        <dbReference type="Proteomes" id="UP000053780"/>
    </source>
</evidence>
<dbReference type="PANTHER" id="PTHR13900:SF0">
    <property type="entry name" value="TRANSCRIPTION INITIATION FACTOR TFIID SUBUNIT 1"/>
    <property type="match status" value="1"/>
</dbReference>
<evidence type="ECO:0000256" key="5">
    <source>
        <dbReference type="ARBA" id="ARBA00023242"/>
    </source>
</evidence>
<name>T0MF25_9MICR</name>
<dbReference type="GO" id="GO:0017025">
    <property type="term" value="F:TBP-class protein binding"/>
    <property type="evidence" value="ECO:0007669"/>
    <property type="project" value="InterPro"/>
</dbReference>
<keyword evidence="3 6" id="KW-0103">Bromodomain</keyword>
<dbReference type="EMBL" id="KE647107">
    <property type="protein sequence ID" value="EQB61686.1"/>
    <property type="molecule type" value="Genomic_DNA"/>
</dbReference>
<comment type="subcellular location">
    <subcellularLocation>
        <location evidence="1">Nucleus</location>
    </subcellularLocation>
</comment>
<dbReference type="Pfam" id="PF12157">
    <property type="entry name" value="DUF3591"/>
    <property type="match status" value="1"/>
</dbReference>
<dbReference type="PRINTS" id="PR00503">
    <property type="entry name" value="BROMODOMAIN"/>
</dbReference>
<evidence type="ECO:0000313" key="8">
    <source>
        <dbReference type="EMBL" id="EQB61686.1"/>
    </source>
</evidence>
<dbReference type="Proteomes" id="UP000053780">
    <property type="component" value="Unassembled WGS sequence"/>
</dbReference>
<protein>
    <submittedName>
        <fullName evidence="8">Transcription initiation factor tfiid subunit taf1</fullName>
    </submittedName>
</protein>
<dbReference type="GO" id="GO:0016251">
    <property type="term" value="F:RNA polymerase II general transcription initiation factor activity"/>
    <property type="evidence" value="ECO:0007669"/>
    <property type="project" value="InterPro"/>
</dbReference>
<dbReference type="InterPro" id="IPR040240">
    <property type="entry name" value="TAF1"/>
</dbReference>
<sequence length="390" mass="45718">MQIVIKKGKETLWILKESSSILNEEDLRKLVTPENICQYESMLASERKLEDLGYKYIADSQEEEDESVYVIPWQLTRNFTNACNGKGLLELDGPADPTGIGEGFSFRKIKLIKGNEAENRKIISEHQAKYKSEIDKIWNKQVNSLSNPKEIPFNESYFEEYEKKDLTPEKVQELSKTESKNVLTIKRTYIDQDIERTEIEKITDPKIIKMYLKIRKTIKFDDKKSALKCGNCGQSGHMKTNKFCPNFIQSKKPTKKKIDHERKRAKNIFHEVMLKLITSFFSIAHSIAFHRPVSIKKFPDYLSIVKNPIDLTTIKTKIRHNKYIRYQEFFDDLILMKDNCMKYNGTEHSLTSVAQKMVDMAYEQFEIDKARIEEAENIFLEFTYDENESH</sequence>
<keyword evidence="5" id="KW-0539">Nucleus</keyword>
<dbReference type="SMART" id="SM00297">
    <property type="entry name" value="BROMO"/>
    <property type="match status" value="1"/>
</dbReference>
<dbReference type="Pfam" id="PF15288">
    <property type="entry name" value="zf-CCHC_6"/>
    <property type="match status" value="1"/>
</dbReference>
<dbReference type="SUPFAM" id="SSF47370">
    <property type="entry name" value="Bromodomain"/>
    <property type="match status" value="1"/>
</dbReference>
<gene>
    <name evidence="8" type="ORF">NAPIS_ORF00742</name>
</gene>
<dbReference type="GO" id="GO:0003743">
    <property type="term" value="F:translation initiation factor activity"/>
    <property type="evidence" value="ECO:0007669"/>
    <property type="project" value="UniProtKB-KW"/>
</dbReference>
<accession>T0MF25</accession>
<dbReference type="PROSITE" id="PS50014">
    <property type="entry name" value="BROMODOMAIN_2"/>
    <property type="match status" value="1"/>
</dbReference>
<keyword evidence="8" id="KW-0648">Protein biosynthesis</keyword>
<keyword evidence="2" id="KW-0805">Transcription regulation</keyword>
<evidence type="ECO:0000256" key="2">
    <source>
        <dbReference type="ARBA" id="ARBA00023015"/>
    </source>
</evidence>
<dbReference type="GO" id="GO:0004402">
    <property type="term" value="F:histone acetyltransferase activity"/>
    <property type="evidence" value="ECO:0007669"/>
    <property type="project" value="InterPro"/>
</dbReference>
<evidence type="ECO:0000256" key="6">
    <source>
        <dbReference type="PROSITE-ProRule" id="PRU00035"/>
    </source>
</evidence>
<evidence type="ECO:0000259" key="7">
    <source>
        <dbReference type="PROSITE" id="PS50014"/>
    </source>
</evidence>
<dbReference type="InterPro" id="IPR036427">
    <property type="entry name" value="Bromodomain-like_sf"/>
</dbReference>
<evidence type="ECO:0000256" key="3">
    <source>
        <dbReference type="ARBA" id="ARBA00023117"/>
    </source>
</evidence>
<dbReference type="HOGENOM" id="CLU_708035_0_0_1"/>
<evidence type="ECO:0000256" key="1">
    <source>
        <dbReference type="ARBA" id="ARBA00004123"/>
    </source>
</evidence>
<dbReference type="Pfam" id="PF00439">
    <property type="entry name" value="Bromodomain"/>
    <property type="match status" value="1"/>
</dbReference>